<protein>
    <submittedName>
        <fullName evidence="2">NUMOD1 domain-containing protein,endonuclease</fullName>
    </submittedName>
</protein>
<dbReference type="KEGG" id="cbat:M666_06345"/>
<reference evidence="2 3" key="1">
    <citation type="journal article" date="2014" name="Environ. Microbiol.">
        <title>Contrasting genomic patterns and infection strategies of two co-existing Bacteroidetes podovirus genera.</title>
        <authorList>
            <person name="Holmfeldt K."/>
            <person name="Howard-Varona C."/>
            <person name="Solonenko N."/>
            <person name="Sullivan M.B."/>
        </authorList>
    </citation>
    <scope>NUCLEOTIDE SEQUENCE [LARGE SCALE GENOMIC DNA]</scope>
    <source>
        <strain evidence="2 3">18</strain>
    </source>
</reference>
<dbReference type="AlphaFoldDB" id="A0AAU8RYX4"/>
<dbReference type="InterPro" id="IPR010896">
    <property type="entry name" value="NUMOD1"/>
</dbReference>
<evidence type="ECO:0000313" key="2">
    <source>
        <dbReference type="EMBL" id="AIZ41224.1"/>
    </source>
</evidence>
<dbReference type="Proteomes" id="UP000030786">
    <property type="component" value="Chromosome"/>
</dbReference>
<dbReference type="SMART" id="SM00465">
    <property type="entry name" value="GIYc"/>
    <property type="match status" value="1"/>
</dbReference>
<dbReference type="Pfam" id="PF01541">
    <property type="entry name" value="GIY-YIG"/>
    <property type="match status" value="1"/>
</dbReference>
<evidence type="ECO:0000313" key="3">
    <source>
        <dbReference type="Proteomes" id="UP000030786"/>
    </source>
</evidence>
<dbReference type="EMBL" id="CP009976">
    <property type="protein sequence ID" value="AIZ41224.1"/>
    <property type="molecule type" value="Genomic_DNA"/>
</dbReference>
<evidence type="ECO:0000259" key="1">
    <source>
        <dbReference type="PROSITE" id="PS50164"/>
    </source>
</evidence>
<organism evidence="2 3">
    <name type="scientific">Cellulophaga baltica 18</name>
    <dbReference type="NCBI Taxonomy" id="1348584"/>
    <lineage>
        <taxon>Bacteria</taxon>
        <taxon>Pseudomonadati</taxon>
        <taxon>Bacteroidota</taxon>
        <taxon>Flavobacteriia</taxon>
        <taxon>Flavobacteriales</taxon>
        <taxon>Flavobacteriaceae</taxon>
        <taxon>Cellulophaga</taxon>
    </lineage>
</organism>
<dbReference type="InterPro" id="IPR035901">
    <property type="entry name" value="GIY-YIG_endonuc_sf"/>
</dbReference>
<dbReference type="Gene3D" id="1.10.10.10">
    <property type="entry name" value="Winged helix-like DNA-binding domain superfamily/Winged helix DNA-binding domain"/>
    <property type="match status" value="2"/>
</dbReference>
<dbReference type="Gene3D" id="3.40.1440.10">
    <property type="entry name" value="GIY-YIG endonuclease"/>
    <property type="match status" value="1"/>
</dbReference>
<sequence>MEAIGIIYKATNRENGKVYVGATTKSLEARKIDHIQKSKENKGSVFQVALGTFGPEAFIWEVIYETESINDLADKESYFISKFDCRNNGYNSDRGGGFNKKIYQYTIWGLMVMEHHGLHNAAWMVCGRKKSVSNACLGNNKTYKGYYWSYRLVDENSWNKDERKKPVIQSNMTGYKVGEYSSVSEASKVTGISKTCIARCCRGERNQSSGFIWKYIGLNN</sequence>
<proteinExistence type="predicted"/>
<dbReference type="InterPro" id="IPR003647">
    <property type="entry name" value="Intron_nuc_1_rpt"/>
</dbReference>
<dbReference type="SMART" id="SM00497">
    <property type="entry name" value="IENR1"/>
    <property type="match status" value="2"/>
</dbReference>
<dbReference type="Pfam" id="PF07453">
    <property type="entry name" value="NUMOD1"/>
    <property type="match status" value="1"/>
</dbReference>
<accession>A0AAU8RYX4</accession>
<name>A0AAU8RYX4_9FLAO</name>
<dbReference type="InterPro" id="IPR000305">
    <property type="entry name" value="GIY-YIG_endonuc"/>
</dbReference>
<gene>
    <name evidence="2" type="ORF">M666_06345</name>
</gene>
<dbReference type="RefSeq" id="WP_029447312.1">
    <property type="nucleotide sequence ID" value="NZ_CP009976.1"/>
</dbReference>
<feature type="domain" description="GIY-YIG" evidence="1">
    <location>
        <begin position="3"/>
        <end position="92"/>
    </location>
</feature>
<dbReference type="SUPFAM" id="SSF82771">
    <property type="entry name" value="GIY-YIG endonuclease"/>
    <property type="match status" value="1"/>
</dbReference>
<dbReference type="InterPro" id="IPR036388">
    <property type="entry name" value="WH-like_DNA-bd_sf"/>
</dbReference>
<dbReference type="SUPFAM" id="SSF64496">
    <property type="entry name" value="DNA-binding domain of intron-encoded endonucleases"/>
    <property type="match status" value="1"/>
</dbReference>
<dbReference type="CDD" id="cd10443">
    <property type="entry name" value="GIY-YIG_HE_Tlr8p_PBC-V_like"/>
    <property type="match status" value="1"/>
</dbReference>
<dbReference type="GeneID" id="78060351"/>
<dbReference type="PROSITE" id="PS50164">
    <property type="entry name" value="GIY_YIG"/>
    <property type="match status" value="1"/>
</dbReference>